<keyword evidence="8" id="KW-1185">Reference proteome</keyword>
<dbReference type="Proteomes" id="UP000838756">
    <property type="component" value="Unassembled WGS sequence"/>
</dbReference>
<sequence length="261" mass="29161">MIKDEKNDPMETQTETKGSTVNGRKESVYKKPLDLDDVLTNELGQFGWYQKRNILLVAIPMIFSSFINEFIFSAAATPHRCRISECGEDGKSHVYDPDWILNAVPESASGFASCERYVSSNPGTNGTLDYCPVNLFDKSSTTGCDGFVYAKDNTVVYDFDLGCQEWLRAFAGTMSSIGTLLVLPITGYISDRYGRRFALIISVFNLGLFGLIRAFSVNYPMYLALHLIQTTLGSGTYSSSYIFGNYLNCSNMLLFHFNIKL</sequence>
<dbReference type="AlphaFoldDB" id="A0A8S4QVJ0"/>
<dbReference type="Gene3D" id="1.20.1250.20">
    <property type="entry name" value="MFS general substrate transporter like domains"/>
    <property type="match status" value="1"/>
</dbReference>
<name>A0A8S4QVJ0_9NEOP</name>
<dbReference type="InterPro" id="IPR036259">
    <property type="entry name" value="MFS_trans_sf"/>
</dbReference>
<organism evidence="7 8">
    <name type="scientific">Pararge aegeria aegeria</name>
    <dbReference type="NCBI Taxonomy" id="348720"/>
    <lineage>
        <taxon>Eukaryota</taxon>
        <taxon>Metazoa</taxon>
        <taxon>Ecdysozoa</taxon>
        <taxon>Arthropoda</taxon>
        <taxon>Hexapoda</taxon>
        <taxon>Insecta</taxon>
        <taxon>Pterygota</taxon>
        <taxon>Neoptera</taxon>
        <taxon>Endopterygota</taxon>
        <taxon>Lepidoptera</taxon>
        <taxon>Glossata</taxon>
        <taxon>Ditrysia</taxon>
        <taxon>Papilionoidea</taxon>
        <taxon>Nymphalidae</taxon>
        <taxon>Satyrinae</taxon>
        <taxon>Satyrini</taxon>
        <taxon>Parargina</taxon>
        <taxon>Pararge</taxon>
    </lineage>
</organism>
<dbReference type="GO" id="GO:0016020">
    <property type="term" value="C:membrane"/>
    <property type="evidence" value="ECO:0007669"/>
    <property type="project" value="UniProtKB-SubCell"/>
</dbReference>
<evidence type="ECO:0000256" key="1">
    <source>
        <dbReference type="ARBA" id="ARBA00004141"/>
    </source>
</evidence>
<evidence type="ECO:0000256" key="3">
    <source>
        <dbReference type="ARBA" id="ARBA00022989"/>
    </source>
</evidence>
<feature type="transmembrane region" description="Helical" evidence="6">
    <location>
        <begin position="54"/>
        <end position="75"/>
    </location>
</feature>
<evidence type="ECO:0000256" key="6">
    <source>
        <dbReference type="SAM" id="Phobius"/>
    </source>
</evidence>
<feature type="compositionally biased region" description="Polar residues" evidence="5">
    <location>
        <begin position="10"/>
        <end position="22"/>
    </location>
</feature>
<reference evidence="7" key="1">
    <citation type="submission" date="2022-03" db="EMBL/GenBank/DDBJ databases">
        <authorList>
            <person name="Lindestad O."/>
        </authorList>
    </citation>
    <scope>NUCLEOTIDE SEQUENCE</scope>
</reference>
<evidence type="ECO:0000256" key="5">
    <source>
        <dbReference type="SAM" id="MobiDB-lite"/>
    </source>
</evidence>
<dbReference type="PANTHER" id="PTHR24064">
    <property type="entry name" value="SOLUTE CARRIER FAMILY 22 MEMBER"/>
    <property type="match status" value="1"/>
</dbReference>
<accession>A0A8S4QVJ0</accession>
<evidence type="ECO:0000313" key="8">
    <source>
        <dbReference type="Proteomes" id="UP000838756"/>
    </source>
</evidence>
<keyword evidence="3 6" id="KW-1133">Transmembrane helix</keyword>
<comment type="subcellular location">
    <subcellularLocation>
        <location evidence="1">Membrane</location>
        <topology evidence="1">Multi-pass membrane protein</topology>
    </subcellularLocation>
</comment>
<evidence type="ECO:0000256" key="2">
    <source>
        <dbReference type="ARBA" id="ARBA00022692"/>
    </source>
</evidence>
<keyword evidence="2 6" id="KW-0812">Transmembrane</keyword>
<keyword evidence="4 6" id="KW-0472">Membrane</keyword>
<dbReference type="EMBL" id="CAKXAJ010019301">
    <property type="protein sequence ID" value="CAH2218253.1"/>
    <property type="molecule type" value="Genomic_DNA"/>
</dbReference>
<dbReference type="InterPro" id="IPR005829">
    <property type="entry name" value="Sugar_transporter_CS"/>
</dbReference>
<evidence type="ECO:0000313" key="7">
    <source>
        <dbReference type="EMBL" id="CAH2218253.1"/>
    </source>
</evidence>
<gene>
    <name evidence="7" type="primary">jg23260</name>
    <name evidence="7" type="ORF">PAEG_LOCUS6100</name>
</gene>
<feature type="transmembrane region" description="Helical" evidence="6">
    <location>
        <begin position="197"/>
        <end position="219"/>
    </location>
</feature>
<feature type="region of interest" description="Disordered" evidence="5">
    <location>
        <begin position="1"/>
        <end position="23"/>
    </location>
</feature>
<feature type="transmembrane region" description="Helical" evidence="6">
    <location>
        <begin position="166"/>
        <end position="185"/>
    </location>
</feature>
<proteinExistence type="predicted"/>
<dbReference type="GO" id="GO:0022857">
    <property type="term" value="F:transmembrane transporter activity"/>
    <property type="evidence" value="ECO:0007669"/>
    <property type="project" value="InterPro"/>
</dbReference>
<protein>
    <submittedName>
        <fullName evidence="7">Jg23260 protein</fullName>
    </submittedName>
</protein>
<dbReference type="PROSITE" id="PS00216">
    <property type="entry name" value="SUGAR_TRANSPORT_1"/>
    <property type="match status" value="1"/>
</dbReference>
<comment type="caution">
    <text evidence="7">The sequence shown here is derived from an EMBL/GenBank/DDBJ whole genome shotgun (WGS) entry which is preliminary data.</text>
</comment>
<evidence type="ECO:0000256" key="4">
    <source>
        <dbReference type="ARBA" id="ARBA00023136"/>
    </source>
</evidence>
<dbReference type="SUPFAM" id="SSF103473">
    <property type="entry name" value="MFS general substrate transporter"/>
    <property type="match status" value="1"/>
</dbReference>
<dbReference type="OrthoDB" id="2261376at2759"/>